<dbReference type="RefSeq" id="WP_399616752.1">
    <property type="nucleotide sequence ID" value="NZ_JBITYT010000009.1"/>
</dbReference>
<gene>
    <name evidence="2" type="ORF">ACIGW0_20545</name>
</gene>
<evidence type="ECO:0000256" key="1">
    <source>
        <dbReference type="SAM" id="MobiDB-lite"/>
    </source>
</evidence>
<organism evidence="2 3">
    <name type="scientific">Streptomyces bikiniensis</name>
    <dbReference type="NCBI Taxonomy" id="1896"/>
    <lineage>
        <taxon>Bacteria</taxon>
        <taxon>Bacillati</taxon>
        <taxon>Actinomycetota</taxon>
        <taxon>Actinomycetes</taxon>
        <taxon>Kitasatosporales</taxon>
        <taxon>Streptomycetaceae</taxon>
        <taxon>Streptomyces</taxon>
    </lineage>
</organism>
<sequence length="496" mass="51387">MMHRPIDDPGFEGEGHGGGGPGREGGGAGHGPVPPPYRPHPAPGDASGPRAGASTPRAGASGPWREPAGSRAETPGPRAGAPGSRSGVPGSRSGPPGLRAGVPDPAAGPWADTHGTPDPGRVDPRVLGALLARHGWRRRGGAAGRYSRWTPPGTGTGTSLLVPESRAFPDCDDLLGEALAALAHSATPSAREVLTGLAVPSDEIRWWRDVPPGPAGTVPWTVREQLGSAARQLLLAGALAVRGRAGYYGARHRRAAQASLGGVLVGASPGGRGLTAFLPVDPGRPIAVRLHHALHAAREAVDYQRATGGTEAFDAAVEAGVSRELTEALVALVRGTEGARIALEWAPAAGPPEGCAARPEPVEFSPGDLPALREASARYRTGEPSVPVRLTGAVVRMRRSGPRGAGTVRLRVLGGAEVPHVRVTLDEEAYRTAGHAHLVGLPIRVSGRLESRGGFRRLTDASEVVPVQVDETERDRLMKALHENLDFFEEACGPED</sequence>
<keyword evidence="3" id="KW-1185">Reference proteome</keyword>
<evidence type="ECO:0000313" key="2">
    <source>
        <dbReference type="EMBL" id="MFI9121770.1"/>
    </source>
</evidence>
<proteinExistence type="predicted"/>
<name>A0ABW8CZG4_STRBI</name>
<comment type="caution">
    <text evidence="2">The sequence shown here is derived from an EMBL/GenBank/DDBJ whole genome shotgun (WGS) entry which is preliminary data.</text>
</comment>
<dbReference type="EMBL" id="JBITYT010000009">
    <property type="protein sequence ID" value="MFI9121770.1"/>
    <property type="molecule type" value="Genomic_DNA"/>
</dbReference>
<reference evidence="2 3" key="1">
    <citation type="submission" date="2024-10" db="EMBL/GenBank/DDBJ databases">
        <title>The Natural Products Discovery Center: Release of the First 8490 Sequenced Strains for Exploring Actinobacteria Biosynthetic Diversity.</title>
        <authorList>
            <person name="Kalkreuter E."/>
            <person name="Kautsar S.A."/>
            <person name="Yang D."/>
            <person name="Bader C.D."/>
            <person name="Teijaro C.N."/>
            <person name="Fluegel L."/>
            <person name="Davis C.M."/>
            <person name="Simpson J.R."/>
            <person name="Lauterbach L."/>
            <person name="Steele A.D."/>
            <person name="Gui C."/>
            <person name="Meng S."/>
            <person name="Li G."/>
            <person name="Viehrig K."/>
            <person name="Ye F."/>
            <person name="Su P."/>
            <person name="Kiefer A.F."/>
            <person name="Nichols A."/>
            <person name="Cepeda A.J."/>
            <person name="Yan W."/>
            <person name="Fan B."/>
            <person name="Jiang Y."/>
            <person name="Adhikari A."/>
            <person name="Zheng C.-J."/>
            <person name="Schuster L."/>
            <person name="Cowan T.M."/>
            <person name="Smanski M.J."/>
            <person name="Chevrette M.G."/>
            <person name="De Carvalho L.P.S."/>
            <person name="Shen B."/>
        </authorList>
    </citation>
    <scope>NUCLEOTIDE SEQUENCE [LARGE SCALE GENOMIC DNA]</scope>
    <source>
        <strain evidence="2 3">NPDC053346</strain>
    </source>
</reference>
<dbReference type="Proteomes" id="UP001614391">
    <property type="component" value="Unassembled WGS sequence"/>
</dbReference>
<feature type="compositionally biased region" description="Gly residues" evidence="1">
    <location>
        <begin position="16"/>
        <end position="30"/>
    </location>
</feature>
<feature type="compositionally biased region" description="Low complexity" evidence="1">
    <location>
        <begin position="79"/>
        <end position="101"/>
    </location>
</feature>
<feature type="compositionally biased region" description="Pro residues" evidence="1">
    <location>
        <begin position="32"/>
        <end position="42"/>
    </location>
</feature>
<evidence type="ECO:0000313" key="3">
    <source>
        <dbReference type="Proteomes" id="UP001614391"/>
    </source>
</evidence>
<accession>A0ABW8CZG4</accession>
<protein>
    <submittedName>
        <fullName evidence="2">Uncharacterized protein</fullName>
    </submittedName>
</protein>
<feature type="region of interest" description="Disordered" evidence="1">
    <location>
        <begin position="1"/>
        <end position="124"/>
    </location>
</feature>